<keyword evidence="4" id="KW-0067">ATP-binding</keyword>
<evidence type="ECO:0000313" key="7">
    <source>
        <dbReference type="EMBL" id="ABK53486.1"/>
    </source>
</evidence>
<evidence type="ECO:0000256" key="1">
    <source>
        <dbReference type="ARBA" id="ARBA00006432"/>
    </source>
</evidence>
<dbReference type="SUPFAM" id="SSF56801">
    <property type="entry name" value="Acetyl-CoA synthetase-like"/>
    <property type="match status" value="1"/>
</dbReference>
<name>A0LVM6_ACIC1</name>
<dbReference type="PANTHER" id="PTHR42921:SF1">
    <property type="entry name" value="ACETOACETYL-COA SYNTHETASE"/>
    <property type="match status" value="1"/>
</dbReference>
<keyword evidence="8" id="KW-1185">Reference proteome</keyword>
<dbReference type="InterPro" id="IPR025110">
    <property type="entry name" value="AMP-bd_C"/>
</dbReference>
<keyword evidence="3" id="KW-0547">Nucleotide-binding</keyword>
<dbReference type="InParanoid" id="A0LVM6"/>
<gene>
    <name evidence="7" type="ordered locus">Acel_1714</name>
</gene>
<dbReference type="HOGENOM" id="CLU_000022_3_3_11"/>
<dbReference type="KEGG" id="ace:Acel_1714"/>
<evidence type="ECO:0000256" key="4">
    <source>
        <dbReference type="ARBA" id="ARBA00022840"/>
    </source>
</evidence>
<dbReference type="InterPro" id="IPR045851">
    <property type="entry name" value="AMP-bd_C_sf"/>
</dbReference>
<evidence type="ECO:0000256" key="3">
    <source>
        <dbReference type="ARBA" id="ARBA00022741"/>
    </source>
</evidence>
<dbReference type="Gene3D" id="3.40.50.12780">
    <property type="entry name" value="N-terminal domain of ligase-like"/>
    <property type="match status" value="1"/>
</dbReference>
<dbReference type="InterPro" id="IPR005914">
    <property type="entry name" value="Acac_CoA_synth"/>
</dbReference>
<dbReference type="GO" id="GO:0005524">
    <property type="term" value="F:ATP binding"/>
    <property type="evidence" value="ECO:0007669"/>
    <property type="project" value="UniProtKB-KW"/>
</dbReference>
<dbReference type="InterPro" id="IPR000873">
    <property type="entry name" value="AMP-dep_synth/lig_dom"/>
</dbReference>
<dbReference type="EMBL" id="CP000481">
    <property type="protein sequence ID" value="ABK53486.1"/>
    <property type="molecule type" value="Genomic_DNA"/>
</dbReference>
<evidence type="ECO:0000259" key="5">
    <source>
        <dbReference type="Pfam" id="PF00501"/>
    </source>
</evidence>
<feature type="domain" description="AMP-binding enzyme C-terminal" evidence="6">
    <location>
        <begin position="578"/>
        <end position="650"/>
    </location>
</feature>
<dbReference type="AlphaFoldDB" id="A0LVM6"/>
<dbReference type="NCBIfam" id="TIGR01217">
    <property type="entry name" value="ac_ac_CoA_syn"/>
    <property type="match status" value="1"/>
</dbReference>
<comment type="similarity">
    <text evidence="1">Belongs to the ATP-dependent AMP-binding enzyme family.</text>
</comment>
<dbReference type="Pfam" id="PF00501">
    <property type="entry name" value="AMP-binding"/>
    <property type="match status" value="1"/>
</dbReference>
<dbReference type="Proteomes" id="UP000008221">
    <property type="component" value="Chromosome"/>
</dbReference>
<dbReference type="STRING" id="351607.Acel_1714"/>
<keyword evidence="2" id="KW-0436">Ligase</keyword>
<dbReference type="Gene3D" id="3.30.300.30">
    <property type="match status" value="1"/>
</dbReference>
<dbReference type="InterPro" id="IPR042099">
    <property type="entry name" value="ANL_N_sf"/>
</dbReference>
<proteinExistence type="inferred from homology"/>
<dbReference type="InterPro" id="IPR020845">
    <property type="entry name" value="AMP-binding_CS"/>
</dbReference>
<evidence type="ECO:0000313" key="8">
    <source>
        <dbReference type="Proteomes" id="UP000008221"/>
    </source>
</evidence>
<organism evidence="7 8">
    <name type="scientific">Acidothermus cellulolyticus (strain ATCC 43068 / DSM 8971 / 11B)</name>
    <dbReference type="NCBI Taxonomy" id="351607"/>
    <lineage>
        <taxon>Bacteria</taxon>
        <taxon>Bacillati</taxon>
        <taxon>Actinomycetota</taxon>
        <taxon>Actinomycetes</taxon>
        <taxon>Acidothermales</taxon>
        <taxon>Acidothermaceae</taxon>
        <taxon>Acidothermus</taxon>
    </lineage>
</organism>
<dbReference type="Pfam" id="PF13193">
    <property type="entry name" value="AMP-binding_C"/>
    <property type="match status" value="1"/>
</dbReference>
<accession>A0LVM6</accession>
<evidence type="ECO:0000259" key="6">
    <source>
        <dbReference type="Pfam" id="PF13193"/>
    </source>
</evidence>
<dbReference type="PANTHER" id="PTHR42921">
    <property type="entry name" value="ACETOACETYL-COA SYNTHETASE"/>
    <property type="match status" value="1"/>
</dbReference>
<reference evidence="7 8" key="1">
    <citation type="journal article" date="2009" name="Genome Res.">
        <title>Complete genome of the cellulolytic thermophile Acidothermus cellulolyticus 11B provides insights into its ecophysiological and evolutionary adaptations.</title>
        <authorList>
            <person name="Barabote R.D."/>
            <person name="Xie G."/>
            <person name="Leu D.H."/>
            <person name="Normand P."/>
            <person name="Necsulea A."/>
            <person name="Daubin V."/>
            <person name="Medigue C."/>
            <person name="Adney W.S."/>
            <person name="Xu X.C."/>
            <person name="Lapidus A."/>
            <person name="Parales R.E."/>
            <person name="Detter C."/>
            <person name="Pujic P."/>
            <person name="Bruce D."/>
            <person name="Lavire C."/>
            <person name="Challacombe J.F."/>
            <person name="Brettin T.S."/>
            <person name="Berry A.M."/>
        </authorList>
    </citation>
    <scope>NUCLEOTIDE SEQUENCE [LARGE SCALE GENOMIC DNA]</scope>
    <source>
        <strain evidence="8">ATCC 43068 / DSM 8971 / 11B</strain>
    </source>
</reference>
<dbReference type="GO" id="GO:0030729">
    <property type="term" value="F:acetoacetate-CoA ligase activity"/>
    <property type="evidence" value="ECO:0007669"/>
    <property type="project" value="InterPro"/>
</dbReference>
<feature type="domain" description="AMP-dependent synthetase/ligase" evidence="5">
    <location>
        <begin position="134"/>
        <end position="509"/>
    </location>
</feature>
<dbReference type="GO" id="GO:0006629">
    <property type="term" value="P:lipid metabolic process"/>
    <property type="evidence" value="ECO:0007669"/>
    <property type="project" value="InterPro"/>
</dbReference>
<dbReference type="eggNOG" id="COG0365">
    <property type="taxonomic scope" value="Bacteria"/>
</dbReference>
<protein>
    <submittedName>
        <fullName evidence="7">Acetoacetyl-CoA synthase</fullName>
    </submittedName>
</protein>
<dbReference type="PROSITE" id="PS00455">
    <property type="entry name" value="AMP_BINDING"/>
    <property type="match status" value="1"/>
</dbReference>
<evidence type="ECO:0000256" key="2">
    <source>
        <dbReference type="ARBA" id="ARBA00022598"/>
    </source>
</evidence>
<dbReference type="NCBIfam" id="NF002937">
    <property type="entry name" value="PRK03584.1"/>
    <property type="match status" value="1"/>
</dbReference>
<sequence length="687" mass="74976">MMPRHVSAPGTASADFSDVPGAVRCTSRIGQAAMTSETWRDGPLWTPTPERVAAAQLTAFRRRMQEAYGTSLPDTPALHEFSIRHIGEFWSQLWDFCSVVGEKGDVAFVDAPDMRDARFFPEARLNVVDTLLRRDDDTPALLFVREDGVRETWSWHQLRSTVSRAAGALAAVGITAGDVVAAWLPNCPQAYVVALAAAWIGAIFTSASPEFGAPAVLDRFGQVAPKILFAVDGYWYGGRCFDTAEKLAAVTAELATVRNVVVIHYVHERPHGAAANVCDWRDFLTRGEHVSIAPVRGGFDVPQYVLYSSGTTGRPKCIVHRAGGLLLTHLKEHRLHCDIRPGDRVFYFTTTGWMMWNWLLGALASEATLVVYDGSPMYPEPLALFDLAADLDITLFGTSARYLDSLRRSGLQPGSGRDLSALRTITSTGSPLLPDAFDWVYATVKRDVHLASISGGTDICGCFVLGDPTRPVFRGEIQGPALGMAVDVVDDTGRPVPVGVTGELVCTRPFPSLPLGFWGDEDRRRYTEAYFAVFPDIWRHGDWITRTPHGGFVISGRSDATLNPGGVRIGTAEIYRQVARFPQIMDAVAIGQQVDGDERIVLFVTLADGAQLTPELVDEVQTAIRVNCSPRHVPARILAVPDVPRTHSGKIAEIAVRDAVHGRPVRGVEALANPECLAYFREHPGLA</sequence>